<organism evidence="4 5">
    <name type="scientific">Roseateles puraquae</name>
    <dbReference type="NCBI Taxonomy" id="431059"/>
    <lineage>
        <taxon>Bacteria</taxon>
        <taxon>Pseudomonadati</taxon>
        <taxon>Pseudomonadota</taxon>
        <taxon>Betaproteobacteria</taxon>
        <taxon>Burkholderiales</taxon>
        <taxon>Sphaerotilaceae</taxon>
        <taxon>Roseateles</taxon>
    </lineage>
</organism>
<keyword evidence="2" id="KW-0564">Palmitate</keyword>
<feature type="chain" id="PRO_5011811987" description="Transporter" evidence="2">
    <location>
        <begin position="23"/>
        <end position="478"/>
    </location>
</feature>
<dbReference type="PANTHER" id="PTHR30203:SF32">
    <property type="entry name" value="CATION EFFLUX SYSTEM PROTEIN CUSC"/>
    <property type="match status" value="1"/>
</dbReference>
<keyword evidence="3" id="KW-0175">Coiled coil</keyword>
<keyword evidence="2" id="KW-0812">Transmembrane</keyword>
<name>A0A254NDD3_9BURK</name>
<keyword evidence="2" id="KW-1134">Transmembrane beta strand</keyword>
<keyword evidence="2" id="KW-0472">Membrane</keyword>
<evidence type="ECO:0008006" key="6">
    <source>
        <dbReference type="Google" id="ProtNLM"/>
    </source>
</evidence>
<feature type="coiled-coil region" evidence="3">
    <location>
        <begin position="76"/>
        <end position="106"/>
    </location>
</feature>
<dbReference type="Gene3D" id="2.20.200.10">
    <property type="entry name" value="Outer membrane efflux proteins (OEP)"/>
    <property type="match status" value="1"/>
</dbReference>
<dbReference type="Proteomes" id="UP000197446">
    <property type="component" value="Unassembled WGS sequence"/>
</dbReference>
<feature type="signal peptide" evidence="2">
    <location>
        <begin position="1"/>
        <end position="22"/>
    </location>
</feature>
<dbReference type="AlphaFoldDB" id="A0A254NDD3"/>
<dbReference type="NCBIfam" id="TIGR01845">
    <property type="entry name" value="outer_NodT"/>
    <property type="match status" value="1"/>
</dbReference>
<dbReference type="EMBL" id="NISI01000006">
    <property type="protein sequence ID" value="OWR03173.1"/>
    <property type="molecule type" value="Genomic_DNA"/>
</dbReference>
<reference evidence="4 5" key="1">
    <citation type="journal article" date="2007" name="Int. J. Syst. Evol. Microbiol.">
        <title>Description of Pelomonas aquatica sp. nov. and Pelomonas puraquae sp. nov., isolated from industrial and haemodialysis water.</title>
        <authorList>
            <person name="Gomila M."/>
            <person name="Bowien B."/>
            <person name="Falsen E."/>
            <person name="Moore E.R."/>
            <person name="Lalucat J."/>
        </authorList>
    </citation>
    <scope>NUCLEOTIDE SEQUENCE [LARGE SCALE GENOMIC DNA]</scope>
    <source>
        <strain evidence="4 5">CCUG 52769</strain>
    </source>
</reference>
<dbReference type="InterPro" id="IPR003423">
    <property type="entry name" value="OMP_efflux"/>
</dbReference>
<keyword evidence="2" id="KW-0732">Signal</keyword>
<protein>
    <recommendedName>
        <fullName evidence="6">Transporter</fullName>
    </recommendedName>
</protein>
<evidence type="ECO:0000313" key="4">
    <source>
        <dbReference type="EMBL" id="OWR03173.1"/>
    </source>
</evidence>
<accession>A0A254NDD3</accession>
<dbReference type="InterPro" id="IPR010131">
    <property type="entry name" value="MdtP/NodT-like"/>
</dbReference>
<dbReference type="GO" id="GO:0005886">
    <property type="term" value="C:plasma membrane"/>
    <property type="evidence" value="ECO:0007669"/>
    <property type="project" value="UniProtKB-SubCell"/>
</dbReference>
<comment type="subcellular location">
    <subcellularLocation>
        <location evidence="2">Cell membrane</location>
        <topology evidence="2">Lipid-anchor</topology>
    </subcellularLocation>
</comment>
<comment type="caution">
    <text evidence="4">The sequence shown here is derived from an EMBL/GenBank/DDBJ whole genome shotgun (WGS) entry which is preliminary data.</text>
</comment>
<gene>
    <name evidence="4" type="ORF">CDO81_16560</name>
</gene>
<keyword evidence="5" id="KW-1185">Reference proteome</keyword>
<sequence length="478" mass="49494">MPKTPRRRATDMLVRLTPLALAAAAAALLAGCAAPGLKDGPKNLAPASFTQLPPANPGAATMTTAFVDSAQLQRVVDEVLANNRDLRAAAARLKQAEALADAAGARRLPSVSAGANASRQRAPNDQGVYNNFNSYGVNATASWEVDLWGRVSATAQAAGYDAQSAALDRDAAALSLAGTALNLQAQLIGLGHRLKLAKETLVVQNQLLDLVKARVGAGRGTALDQARAEALVAQTSASVPALRNAACLTRLQLDVLRGQPPADCDKADSDPLPSMPEPRLISLGTLPDPAGLLAARPDVKAATVRAQAAAARAQVAWAARWPTLGLTGQIGWSAGSSSDLFKSGTQIHSIAAALNWNFLDFGARKAEASAARSGFDAAVASAEQAQLTALQDAQGSLSTLRETEQQATAQAAAAEATQRARDLALKRYEAGVTDFYALLSAEQERLAAQDALIQVQTQRATALLGVHKAFAAKLTSGS</sequence>
<evidence type="ECO:0000256" key="2">
    <source>
        <dbReference type="RuleBase" id="RU362097"/>
    </source>
</evidence>
<dbReference type="PANTHER" id="PTHR30203">
    <property type="entry name" value="OUTER MEMBRANE CATION EFFLUX PROTEIN"/>
    <property type="match status" value="1"/>
</dbReference>
<evidence type="ECO:0000313" key="5">
    <source>
        <dbReference type="Proteomes" id="UP000197446"/>
    </source>
</evidence>
<keyword evidence="2" id="KW-0449">Lipoprotein</keyword>
<evidence type="ECO:0000256" key="1">
    <source>
        <dbReference type="ARBA" id="ARBA00007613"/>
    </source>
</evidence>
<dbReference type="Gene3D" id="1.20.1600.10">
    <property type="entry name" value="Outer membrane efflux proteins (OEP)"/>
    <property type="match status" value="1"/>
</dbReference>
<evidence type="ECO:0000256" key="3">
    <source>
        <dbReference type="SAM" id="Coils"/>
    </source>
</evidence>
<dbReference type="PROSITE" id="PS51257">
    <property type="entry name" value="PROKAR_LIPOPROTEIN"/>
    <property type="match status" value="1"/>
</dbReference>
<dbReference type="SUPFAM" id="SSF56954">
    <property type="entry name" value="Outer membrane efflux proteins (OEP)"/>
    <property type="match status" value="1"/>
</dbReference>
<proteinExistence type="inferred from homology"/>
<dbReference type="Pfam" id="PF02321">
    <property type="entry name" value="OEP"/>
    <property type="match status" value="2"/>
</dbReference>
<dbReference type="GO" id="GO:0015562">
    <property type="term" value="F:efflux transmembrane transporter activity"/>
    <property type="evidence" value="ECO:0007669"/>
    <property type="project" value="InterPro"/>
</dbReference>
<comment type="similarity">
    <text evidence="1 2">Belongs to the outer membrane factor (OMF) (TC 1.B.17) family.</text>
</comment>